<sequence length="219" mass="25655">MDILLDNIINKFDYLKSIDDYNILKENSLYIKKNGIYLICASVFFSKNDYVINLLSIWRKEAKTFHNKFNVTAEGTRKWYKNLLLDIQDRILFFVLDEKENFIGHLGFANLCKKNNFIQIELDNVIRGEKNTKPGAMSIACKELINFAFEDLKVNEVILKTLKSNAHAVNFYKKIGFQEYDKIPLTKIFNDEGFDHKVILNNDLIPDDYFICMKLGKLK</sequence>
<evidence type="ECO:0000313" key="3">
    <source>
        <dbReference type="Proteomes" id="UP000004188"/>
    </source>
</evidence>
<reference evidence="3" key="1">
    <citation type="journal article" date="2012" name="Stand. Genomic Sci.">
        <title>Genome sequence of strain HIMB624, a cultured representative from the OM43 clade of marine Betaproteobacteria.</title>
        <authorList>
            <person name="Huggett M.J."/>
            <person name="Hayakawa D.H."/>
            <person name="Rappe M.S."/>
        </authorList>
    </citation>
    <scope>NUCLEOTIDE SEQUENCE [LARGE SCALE GENOMIC DNA]</scope>
    <source>
        <strain evidence="3">KB13</strain>
    </source>
</reference>
<dbReference type="GO" id="GO:0008483">
    <property type="term" value="F:transaminase activity"/>
    <property type="evidence" value="ECO:0007669"/>
    <property type="project" value="UniProtKB-KW"/>
</dbReference>
<feature type="domain" description="N-acetyltransferase" evidence="1">
    <location>
        <begin position="52"/>
        <end position="201"/>
    </location>
</feature>
<dbReference type="STRING" id="314607.KB13_1039"/>
<dbReference type="SUPFAM" id="SSF55729">
    <property type="entry name" value="Acyl-CoA N-acyltransferases (Nat)"/>
    <property type="match status" value="1"/>
</dbReference>
<proteinExistence type="predicted"/>
<dbReference type="SUPFAM" id="SSF49842">
    <property type="entry name" value="TNF-like"/>
    <property type="match status" value="1"/>
</dbReference>
<evidence type="ECO:0000259" key="1">
    <source>
        <dbReference type="PROSITE" id="PS51186"/>
    </source>
</evidence>
<dbReference type="EMBL" id="DS995299">
    <property type="protein sequence ID" value="EDZ64907.1"/>
    <property type="molecule type" value="Genomic_DNA"/>
</dbReference>
<organism evidence="2 3">
    <name type="scientific">beta proteobacterium KB13</name>
    <dbReference type="NCBI Taxonomy" id="314607"/>
    <lineage>
        <taxon>Bacteria</taxon>
        <taxon>Pseudomonadati</taxon>
        <taxon>Pseudomonadota</taxon>
        <taxon>Betaproteobacteria</taxon>
        <taxon>Nitrosomonadales</taxon>
        <taxon>OM43 clade</taxon>
    </lineage>
</organism>
<dbReference type="Gene3D" id="3.40.630.30">
    <property type="match status" value="1"/>
</dbReference>
<dbReference type="HOGENOM" id="CLU_1259399_0_0_4"/>
<dbReference type="InterPro" id="IPR016181">
    <property type="entry name" value="Acyl_CoA_acyltransferase"/>
</dbReference>
<dbReference type="InterPro" id="IPR008983">
    <property type="entry name" value="Tumour_necrosis_fac-like_dom"/>
</dbReference>
<dbReference type="PROSITE" id="PS51186">
    <property type="entry name" value="GNAT"/>
    <property type="match status" value="1"/>
</dbReference>
<keyword evidence="2" id="KW-0032">Aminotransferase</keyword>
<dbReference type="eggNOG" id="COG1670">
    <property type="taxonomic scope" value="Bacteria"/>
</dbReference>
<keyword evidence="3" id="KW-1185">Reference proteome</keyword>
<keyword evidence="2" id="KW-0808">Transferase</keyword>
<name>B6BTI1_9PROT</name>
<dbReference type="AlphaFoldDB" id="B6BTI1"/>
<evidence type="ECO:0000313" key="2">
    <source>
        <dbReference type="EMBL" id="EDZ64907.1"/>
    </source>
</evidence>
<gene>
    <name evidence="2" type="ORF">KB13_1039</name>
</gene>
<accession>B6BTI1</accession>
<protein>
    <submittedName>
        <fullName evidence="2">Aminotransferase, DegT/DnrJ/EryC1/StrS family, putative</fullName>
    </submittedName>
</protein>
<dbReference type="GO" id="GO:0016747">
    <property type="term" value="F:acyltransferase activity, transferring groups other than amino-acyl groups"/>
    <property type="evidence" value="ECO:0007669"/>
    <property type="project" value="InterPro"/>
</dbReference>
<dbReference type="InterPro" id="IPR000182">
    <property type="entry name" value="GNAT_dom"/>
</dbReference>
<dbReference type="Pfam" id="PF13302">
    <property type="entry name" value="Acetyltransf_3"/>
    <property type="match status" value="1"/>
</dbReference>
<dbReference type="Proteomes" id="UP000004188">
    <property type="component" value="Unassembled WGS sequence"/>
</dbReference>